<feature type="region of interest" description="Disordered" evidence="2">
    <location>
        <begin position="1"/>
        <end position="77"/>
    </location>
</feature>
<feature type="region of interest" description="Disordered" evidence="2">
    <location>
        <begin position="279"/>
        <end position="385"/>
    </location>
</feature>
<accession>A0A1U7ZZ09</accession>
<protein>
    <submittedName>
        <fullName evidence="4">Nuclear pore complex protein NUP62-like</fullName>
    </submittedName>
</protein>
<feature type="compositionally biased region" description="Polar residues" evidence="2">
    <location>
        <begin position="1"/>
        <end position="16"/>
    </location>
</feature>
<name>A0A1U7ZZ09_NELNU</name>
<proteinExistence type="predicted"/>
<dbReference type="STRING" id="4432.A0A1U7ZZ09"/>
<keyword evidence="1" id="KW-0175">Coiled coil</keyword>
<sequence length="941" mass="96713">MISNGESSGYDISSVSGFPLSSGEKEGIKTPPKIPDRRRTESVTRRENMPVFNVSSFSSSSPLSSSTSSSPFSSSVDPVTLPTGCFSFRTSSFGFATSAKRTTTSAPKSSFPSGFTWSSSSSSSPSSSNFSTSILSCGASSASAPSFSFAFSTGSASSASTGSPLFGTPLASTASASSAAVFSGPSIFGSSVTTAAPFSDSTFFGAASASASTTTSPTTHAASSSTLSADSLSWAPTISILSTSAVSASKSFGTSSVSASAATAPPPFSTPSLFGASSVSSSSSSSAACGPSSPSLFSSSSSSASSFSASSAPSFSKTSGSSISTTVSSTSSSSYSPSKLSFGTPSSSAFPTSFGFGSASSGAASSSAKPLSLRSGSSSAQSVSSTVTATSASTPAVSANPAPFAPAFFSSQASVSSASSPSFPDFGTSASLATAVSTSAATTTIASSAPTSSLQLQSTTAAPVFGIAASSSTAASTDSAPKFSFCGPSSGAAQTSSTIAITTSSGTTCSTVSATVSPAPKLPSETTGKTVGEIEIAKVVETQANLEQQLELNENHQEEEMGKEDTDDNIRESTALDAPLEQKIASGGHSGGEVRWASPEGCDVVLEQGGSQDPQQVQQVDEGVDIITTSREFRSPDEVVSPLIDDEVSNTSPSTEITVTRALDVAGLTKARVYVEVVDDDTGNRVEEEMDYEIVHESPIVQTDDEAQPPTDNMGVDIREEEEEPTILGEETVGALSINAVLEILQKDSEEMGLEPIDAVSRFYVCVRSRESGKVFSVPDWLEGFAQQLLDEGVMPAVSLPKSMLSAGLGSLSVVCSSMSKHSPETVTWEDCVRWYVTCASVSSVGFKVDSLLQRIGAVALFARSKELSDTLESGTREILSLDERIKKTDDALQQLLRQREVLVQSRTERLTEMDRVKMALSRHEEMLQKLEEVGPNWCFT</sequence>
<feature type="compositionally biased region" description="Basic and acidic residues" evidence="2">
    <location>
        <begin position="23"/>
        <end position="48"/>
    </location>
</feature>
<reference evidence="4" key="1">
    <citation type="submission" date="2025-08" db="UniProtKB">
        <authorList>
            <consortium name="RefSeq"/>
        </authorList>
    </citation>
    <scope>IDENTIFICATION</scope>
</reference>
<dbReference type="AlphaFoldDB" id="A0A1U7ZZ09"/>
<dbReference type="RefSeq" id="XP_010257575.1">
    <property type="nucleotide sequence ID" value="XM_010259273.1"/>
</dbReference>
<dbReference type="eggNOG" id="KOG2196">
    <property type="taxonomic scope" value="Eukaryota"/>
</dbReference>
<dbReference type="KEGG" id="nnu:104597625"/>
<evidence type="ECO:0000313" key="4">
    <source>
        <dbReference type="RefSeq" id="XP_010257575.1"/>
    </source>
</evidence>
<dbReference type="Proteomes" id="UP000189703">
    <property type="component" value="Unplaced"/>
</dbReference>
<keyword evidence="3" id="KW-1185">Reference proteome</keyword>
<dbReference type="GeneID" id="104597625"/>
<feature type="coiled-coil region" evidence="1">
    <location>
        <begin position="879"/>
        <end position="934"/>
    </location>
</feature>
<evidence type="ECO:0000313" key="3">
    <source>
        <dbReference type="Proteomes" id="UP000189703"/>
    </source>
</evidence>
<feature type="compositionally biased region" description="Low complexity" evidence="2">
    <location>
        <begin position="55"/>
        <end position="75"/>
    </location>
</feature>
<gene>
    <name evidence="4" type="primary">LOC104597625</name>
</gene>
<evidence type="ECO:0000256" key="1">
    <source>
        <dbReference type="SAM" id="Coils"/>
    </source>
</evidence>
<evidence type="ECO:0000256" key="2">
    <source>
        <dbReference type="SAM" id="MobiDB-lite"/>
    </source>
</evidence>
<organism evidence="3 4">
    <name type="scientific">Nelumbo nucifera</name>
    <name type="common">Sacred lotus</name>
    <dbReference type="NCBI Taxonomy" id="4432"/>
    <lineage>
        <taxon>Eukaryota</taxon>
        <taxon>Viridiplantae</taxon>
        <taxon>Streptophyta</taxon>
        <taxon>Embryophyta</taxon>
        <taxon>Tracheophyta</taxon>
        <taxon>Spermatophyta</taxon>
        <taxon>Magnoliopsida</taxon>
        <taxon>Proteales</taxon>
        <taxon>Nelumbonaceae</taxon>
        <taxon>Nelumbo</taxon>
    </lineage>
</organism>